<name>A0ABQ3SKQ5_9ACTN</name>
<dbReference type="EMBL" id="BNEC01000003">
    <property type="protein sequence ID" value="GHI68716.1"/>
    <property type="molecule type" value="Genomic_DNA"/>
</dbReference>
<dbReference type="Proteomes" id="UP000613974">
    <property type="component" value="Unassembled WGS sequence"/>
</dbReference>
<accession>A0ABQ3SKQ5</accession>
<evidence type="ECO:0000313" key="2">
    <source>
        <dbReference type="Proteomes" id="UP000613974"/>
    </source>
</evidence>
<gene>
    <name evidence="1" type="ORF">Snoj_26340</name>
</gene>
<comment type="caution">
    <text evidence="1">The sequence shown here is derived from an EMBL/GenBank/DDBJ whole genome shotgun (WGS) entry which is preliminary data.</text>
</comment>
<reference evidence="2" key="1">
    <citation type="submission" date="2023-07" db="EMBL/GenBank/DDBJ databases">
        <title>Whole genome shotgun sequence of Streptomyces nojiriensis NBRC 13794.</title>
        <authorList>
            <person name="Komaki H."/>
            <person name="Tamura T."/>
        </authorList>
    </citation>
    <scope>NUCLEOTIDE SEQUENCE [LARGE SCALE GENOMIC DNA]</scope>
    <source>
        <strain evidence="2">NBRC 13794</strain>
    </source>
</reference>
<sequence length="53" mass="5809">MDPSWSADQLRGHLGDDILAELMQGADWPQSACQLALQQAGVDLSVFLPRWAV</sequence>
<proteinExistence type="predicted"/>
<keyword evidence="2" id="KW-1185">Reference proteome</keyword>
<dbReference type="RefSeq" id="WP_189746439.1">
    <property type="nucleotide sequence ID" value="NZ_BMRL01000021.1"/>
</dbReference>
<organism evidence="1 2">
    <name type="scientific">Streptomyces nojiriensis</name>
    <dbReference type="NCBI Taxonomy" id="66374"/>
    <lineage>
        <taxon>Bacteria</taxon>
        <taxon>Bacillati</taxon>
        <taxon>Actinomycetota</taxon>
        <taxon>Actinomycetes</taxon>
        <taxon>Kitasatosporales</taxon>
        <taxon>Streptomycetaceae</taxon>
        <taxon>Streptomyces</taxon>
    </lineage>
</organism>
<dbReference type="GeneID" id="95594977"/>
<protein>
    <submittedName>
        <fullName evidence="1">Uncharacterized protein</fullName>
    </submittedName>
</protein>
<evidence type="ECO:0000313" key="1">
    <source>
        <dbReference type="EMBL" id="GHI68716.1"/>
    </source>
</evidence>